<protein>
    <submittedName>
        <fullName evidence="1">Uncharacterized protein</fullName>
    </submittedName>
</protein>
<name>A0A0H3MSP1_STRS4</name>
<dbReference type="PATRIC" id="fig|568814.3.peg.105"/>
<dbReference type="EMBL" id="FM252032">
    <property type="protein sequence ID" value="CAZ54914.1"/>
    <property type="molecule type" value="Genomic_DNA"/>
</dbReference>
<reference evidence="1 2" key="1">
    <citation type="journal article" date="2009" name="PLoS ONE">
        <title>Rapid evolution of virulence and drug resistance in the emerging zoonotic pathogen Streptococcus suis.</title>
        <authorList>
            <person name="Holden M.T.G."/>
            <person name="Hauser H."/>
            <person name="Sanders M."/>
            <person name="Ngo T.H."/>
            <person name="Cherevach I."/>
            <person name="Cronin A."/>
            <person name="Goodhead I."/>
            <person name="Mungall K."/>
            <person name="Quail M.A."/>
            <person name="Price C."/>
            <person name="Rabbinowitsch E."/>
            <person name="Sharp S."/>
            <person name="Croucher N.J."/>
            <person name="Chieu T.B."/>
            <person name="Mai N.T.H."/>
            <person name="Diep T.S."/>
            <person name="Chinh N.T."/>
            <person name="Kehoe M."/>
            <person name="Leigh J.A."/>
            <person name="Ward P.N."/>
            <person name="Dowson C.G."/>
            <person name="Whatmore A.M."/>
            <person name="Chanter N."/>
            <person name="Iversen P."/>
            <person name="Gottschalk M."/>
            <person name="Slater J.D."/>
            <person name="Smith H.E."/>
            <person name="Spratt B.G."/>
            <person name="Xu J."/>
            <person name="Ye C."/>
            <person name="Bentley S."/>
            <person name="Barrell B.G."/>
            <person name="Schultsz C."/>
            <person name="Maskell D.J."/>
            <person name="Parkhill J."/>
        </authorList>
    </citation>
    <scope>NUCLEOTIDE SEQUENCE [LARGE SCALE GENOMIC DNA]</scope>
    <source>
        <strain evidence="1 2">BM407</strain>
    </source>
</reference>
<keyword evidence="2" id="KW-1185">Reference proteome</keyword>
<organism evidence="1 2">
    <name type="scientific">Streptococcus suis (strain BM407)</name>
    <dbReference type="NCBI Taxonomy" id="568814"/>
    <lineage>
        <taxon>Bacteria</taxon>
        <taxon>Bacillati</taxon>
        <taxon>Bacillota</taxon>
        <taxon>Bacilli</taxon>
        <taxon>Lactobacillales</taxon>
        <taxon>Streptococcaceae</taxon>
        <taxon>Streptococcus</taxon>
    </lineage>
</organism>
<gene>
    <name evidence="1" type="ordered locus">SSUBM407_0082</name>
</gene>
<proteinExistence type="predicted"/>
<sequence length="46" mass="5365">MFKSDLLIIWYHATKLEQDSLIEHAYNSLKKVKSVSEILTLFVVNV</sequence>
<dbReference type="Proteomes" id="UP000009077">
    <property type="component" value="Chromosome"/>
</dbReference>
<accession>A0A0H3MSP1</accession>
<dbReference type="AlphaFoldDB" id="A0A0H3MSP1"/>
<dbReference type="KEGG" id="ssb:SSUBM407_0082"/>
<dbReference type="HOGENOM" id="CLU_3189543_0_0_9"/>
<evidence type="ECO:0000313" key="2">
    <source>
        <dbReference type="Proteomes" id="UP000009077"/>
    </source>
</evidence>
<evidence type="ECO:0000313" key="1">
    <source>
        <dbReference type="EMBL" id="CAZ54914.1"/>
    </source>
</evidence>